<evidence type="ECO:0000256" key="4">
    <source>
        <dbReference type="ARBA" id="ARBA00023136"/>
    </source>
</evidence>
<accession>A0A6A5ZVM9</accession>
<feature type="transmembrane region" description="Helical" evidence="6">
    <location>
        <begin position="33"/>
        <end position="54"/>
    </location>
</feature>
<organism evidence="8 9">
    <name type="scientific">Lophiotrema nucula</name>
    <dbReference type="NCBI Taxonomy" id="690887"/>
    <lineage>
        <taxon>Eukaryota</taxon>
        <taxon>Fungi</taxon>
        <taxon>Dikarya</taxon>
        <taxon>Ascomycota</taxon>
        <taxon>Pezizomycotina</taxon>
        <taxon>Dothideomycetes</taxon>
        <taxon>Pleosporomycetidae</taxon>
        <taxon>Pleosporales</taxon>
        <taxon>Lophiotremataceae</taxon>
        <taxon>Lophiotrema</taxon>
    </lineage>
</organism>
<dbReference type="SUPFAM" id="SSF103473">
    <property type="entry name" value="MFS general substrate transporter"/>
    <property type="match status" value="1"/>
</dbReference>
<feature type="transmembrane region" description="Helical" evidence="6">
    <location>
        <begin position="66"/>
        <end position="88"/>
    </location>
</feature>
<evidence type="ECO:0000256" key="5">
    <source>
        <dbReference type="SAM" id="MobiDB-lite"/>
    </source>
</evidence>
<evidence type="ECO:0000259" key="7">
    <source>
        <dbReference type="PROSITE" id="PS50850"/>
    </source>
</evidence>
<dbReference type="PANTHER" id="PTHR23502">
    <property type="entry name" value="MAJOR FACILITATOR SUPERFAMILY"/>
    <property type="match status" value="1"/>
</dbReference>
<gene>
    <name evidence="8" type="ORF">BDV96DRAFT_483447</name>
</gene>
<keyword evidence="4 6" id="KW-0472">Membrane</keyword>
<dbReference type="InterPro" id="IPR011701">
    <property type="entry name" value="MFS"/>
</dbReference>
<evidence type="ECO:0000256" key="1">
    <source>
        <dbReference type="ARBA" id="ARBA00004141"/>
    </source>
</evidence>
<feature type="transmembrane region" description="Helical" evidence="6">
    <location>
        <begin position="422"/>
        <end position="445"/>
    </location>
</feature>
<keyword evidence="3 6" id="KW-1133">Transmembrane helix</keyword>
<reference evidence="8" key="1">
    <citation type="journal article" date="2020" name="Stud. Mycol.">
        <title>101 Dothideomycetes genomes: a test case for predicting lifestyles and emergence of pathogens.</title>
        <authorList>
            <person name="Haridas S."/>
            <person name="Albert R."/>
            <person name="Binder M."/>
            <person name="Bloem J."/>
            <person name="Labutti K."/>
            <person name="Salamov A."/>
            <person name="Andreopoulos B."/>
            <person name="Baker S."/>
            <person name="Barry K."/>
            <person name="Bills G."/>
            <person name="Bluhm B."/>
            <person name="Cannon C."/>
            <person name="Castanera R."/>
            <person name="Culley D."/>
            <person name="Daum C."/>
            <person name="Ezra D."/>
            <person name="Gonzalez J."/>
            <person name="Henrissat B."/>
            <person name="Kuo A."/>
            <person name="Liang C."/>
            <person name="Lipzen A."/>
            <person name="Lutzoni F."/>
            <person name="Magnuson J."/>
            <person name="Mondo S."/>
            <person name="Nolan M."/>
            <person name="Ohm R."/>
            <person name="Pangilinan J."/>
            <person name="Park H.-J."/>
            <person name="Ramirez L."/>
            <person name="Alfaro M."/>
            <person name="Sun H."/>
            <person name="Tritt A."/>
            <person name="Yoshinaga Y."/>
            <person name="Zwiers L.-H."/>
            <person name="Turgeon B."/>
            <person name="Goodwin S."/>
            <person name="Spatafora J."/>
            <person name="Crous P."/>
            <person name="Grigoriev I."/>
        </authorList>
    </citation>
    <scope>NUCLEOTIDE SEQUENCE</scope>
    <source>
        <strain evidence="8">CBS 627.86</strain>
    </source>
</reference>
<feature type="domain" description="Major facilitator superfamily (MFS) profile" evidence="7">
    <location>
        <begin position="35"/>
        <end position="465"/>
    </location>
</feature>
<name>A0A6A5ZVM9_9PLEO</name>
<evidence type="ECO:0000256" key="6">
    <source>
        <dbReference type="SAM" id="Phobius"/>
    </source>
</evidence>
<dbReference type="InterPro" id="IPR036259">
    <property type="entry name" value="MFS_trans_sf"/>
</dbReference>
<dbReference type="GO" id="GO:0015606">
    <property type="term" value="F:spermidine transmembrane transporter activity"/>
    <property type="evidence" value="ECO:0007669"/>
    <property type="project" value="TreeGrafter"/>
</dbReference>
<proteinExistence type="predicted"/>
<dbReference type="PROSITE" id="PS50850">
    <property type="entry name" value="MFS"/>
    <property type="match status" value="1"/>
</dbReference>
<feature type="transmembrane region" description="Helical" evidence="6">
    <location>
        <begin position="131"/>
        <end position="153"/>
    </location>
</feature>
<evidence type="ECO:0000256" key="2">
    <source>
        <dbReference type="ARBA" id="ARBA00022692"/>
    </source>
</evidence>
<keyword evidence="9" id="KW-1185">Reference proteome</keyword>
<dbReference type="EMBL" id="ML977311">
    <property type="protein sequence ID" value="KAF2122418.1"/>
    <property type="molecule type" value="Genomic_DNA"/>
</dbReference>
<dbReference type="Pfam" id="PF07690">
    <property type="entry name" value="MFS_1"/>
    <property type="match status" value="1"/>
</dbReference>
<feature type="transmembrane region" description="Helical" evidence="6">
    <location>
        <begin position="249"/>
        <end position="275"/>
    </location>
</feature>
<evidence type="ECO:0000313" key="9">
    <source>
        <dbReference type="Proteomes" id="UP000799770"/>
    </source>
</evidence>
<keyword evidence="2 6" id="KW-0812">Transmembrane</keyword>
<protein>
    <submittedName>
        <fullName evidence="8">Putative MFS polyamine transporter</fullName>
    </submittedName>
</protein>
<dbReference type="InterPro" id="IPR020846">
    <property type="entry name" value="MFS_dom"/>
</dbReference>
<feature type="transmembrane region" description="Helical" evidence="6">
    <location>
        <begin position="100"/>
        <end position="119"/>
    </location>
</feature>
<dbReference type="GO" id="GO:0005886">
    <property type="term" value="C:plasma membrane"/>
    <property type="evidence" value="ECO:0007669"/>
    <property type="project" value="TreeGrafter"/>
</dbReference>
<feature type="transmembrane region" description="Helical" evidence="6">
    <location>
        <begin position="287"/>
        <end position="308"/>
    </location>
</feature>
<evidence type="ECO:0000313" key="8">
    <source>
        <dbReference type="EMBL" id="KAF2122418.1"/>
    </source>
</evidence>
<dbReference type="OrthoDB" id="3936150at2759"/>
<sequence length="465" mass="50506">MASDKITSESQSVPWEDPKESRNPKNWTMPSKLFHISVPCVNSFLLTFATSVMVPTVDTLAMRFDISRTASLLPLTLYTIGLGFGPPFTASLSEVFGRKWLYVSTLTCFVCFTAGAGAAQSFTALLVCRFFAGFLGSAGVAMGAGTISDVFVLGDKAGNMAALFFILGPFLGPTLGPLAGAYVFEDTDHDWRWTLWLLLIIAGPILVCTILMKETAKVAIVRETDRSSKIPTLILGAAIRPAKMMLTDVVIFSLSVYTAYAYAMIFSFFASAAYVLGTLYSFDRREVGLGLISVIIGYLLAIVMFGIIEKRVIQKARDASPDGKAPPEYQLIAALIGSLFIPIALFWYAWEAHRGGRWASLVASGIPLGFGSFSLFVSEQFSPCLAILADSCTTALAANGILRYTLGAVFPLFTIQMYENLGVHWASSVFAILSLALLPIPWVLFRYGPALRARQRKEKSNVAAV</sequence>
<dbReference type="PANTHER" id="PTHR23502:SF182">
    <property type="entry name" value="POLYAMINE TRANSPORTER, PUTATIVE-RELATED"/>
    <property type="match status" value="1"/>
</dbReference>
<feature type="transmembrane region" description="Helical" evidence="6">
    <location>
        <begin position="329"/>
        <end position="350"/>
    </location>
</feature>
<feature type="region of interest" description="Disordered" evidence="5">
    <location>
        <begin position="1"/>
        <end position="24"/>
    </location>
</feature>
<dbReference type="GO" id="GO:0000297">
    <property type="term" value="F:spermine transmembrane transporter activity"/>
    <property type="evidence" value="ECO:0007669"/>
    <property type="project" value="TreeGrafter"/>
</dbReference>
<dbReference type="AlphaFoldDB" id="A0A6A5ZVM9"/>
<evidence type="ECO:0000256" key="3">
    <source>
        <dbReference type="ARBA" id="ARBA00022989"/>
    </source>
</evidence>
<dbReference type="Gene3D" id="1.20.1250.20">
    <property type="entry name" value="MFS general substrate transporter like domains"/>
    <property type="match status" value="1"/>
</dbReference>
<feature type="transmembrane region" description="Helical" evidence="6">
    <location>
        <begin position="160"/>
        <end position="181"/>
    </location>
</feature>
<feature type="transmembrane region" description="Helical" evidence="6">
    <location>
        <begin position="356"/>
        <end position="377"/>
    </location>
</feature>
<feature type="transmembrane region" description="Helical" evidence="6">
    <location>
        <begin position="193"/>
        <end position="212"/>
    </location>
</feature>
<dbReference type="Proteomes" id="UP000799770">
    <property type="component" value="Unassembled WGS sequence"/>
</dbReference>
<comment type="subcellular location">
    <subcellularLocation>
        <location evidence="1">Membrane</location>
        <topology evidence="1">Multi-pass membrane protein</topology>
    </subcellularLocation>
</comment>